<reference evidence="2 3" key="1">
    <citation type="submission" date="2014-04" db="EMBL/GenBank/DDBJ databases">
        <title>Evolutionary Origins and Diversification of the Mycorrhizal Mutualists.</title>
        <authorList>
            <consortium name="DOE Joint Genome Institute"/>
            <consortium name="Mycorrhizal Genomics Consortium"/>
            <person name="Kohler A."/>
            <person name="Kuo A."/>
            <person name="Nagy L.G."/>
            <person name="Floudas D."/>
            <person name="Copeland A."/>
            <person name="Barry K.W."/>
            <person name="Cichocki N."/>
            <person name="Veneault-Fourrey C."/>
            <person name="LaButti K."/>
            <person name="Lindquist E.A."/>
            <person name="Lipzen A."/>
            <person name="Lundell T."/>
            <person name="Morin E."/>
            <person name="Murat C."/>
            <person name="Riley R."/>
            <person name="Ohm R."/>
            <person name="Sun H."/>
            <person name="Tunlid A."/>
            <person name="Henrissat B."/>
            <person name="Grigoriev I.V."/>
            <person name="Hibbett D.S."/>
            <person name="Martin F."/>
        </authorList>
    </citation>
    <scope>NUCLEOTIDE SEQUENCE [LARGE SCALE GENOMIC DNA]</scope>
    <source>
        <strain evidence="2 3">Koide BX008</strain>
    </source>
</reference>
<dbReference type="InParanoid" id="A0A0C2S114"/>
<evidence type="ECO:0000313" key="2">
    <source>
        <dbReference type="EMBL" id="KIL56330.1"/>
    </source>
</evidence>
<protein>
    <submittedName>
        <fullName evidence="2">Uncharacterized protein</fullName>
    </submittedName>
</protein>
<accession>A0A0C2S114</accession>
<keyword evidence="3" id="KW-1185">Reference proteome</keyword>
<evidence type="ECO:0000256" key="1">
    <source>
        <dbReference type="SAM" id="MobiDB-lite"/>
    </source>
</evidence>
<dbReference type="Proteomes" id="UP000054549">
    <property type="component" value="Unassembled WGS sequence"/>
</dbReference>
<feature type="region of interest" description="Disordered" evidence="1">
    <location>
        <begin position="238"/>
        <end position="258"/>
    </location>
</feature>
<dbReference type="EMBL" id="KN818429">
    <property type="protein sequence ID" value="KIL56330.1"/>
    <property type="molecule type" value="Genomic_DNA"/>
</dbReference>
<feature type="region of interest" description="Disordered" evidence="1">
    <location>
        <begin position="1"/>
        <end position="23"/>
    </location>
</feature>
<dbReference type="HOGENOM" id="CLU_1077576_0_0_1"/>
<name>A0A0C2S114_AMAMK</name>
<feature type="region of interest" description="Disordered" evidence="1">
    <location>
        <begin position="91"/>
        <end position="111"/>
    </location>
</feature>
<sequence length="258" mass="27648">MASQPFFGGGNTSGGRGRPKGAMGVGITARVSRKVRSILLVAGYSRNVEGTMCGWSKEYCASATSSKTATDRFWLEKDIVQEVLDHVKCRPSRGSPVHGHEGSWTAGKPFLGNGNEPIKEWKTTRAGLRYEVVEGAGQREPIGNGSTNSFEPFPGGVGHHIGCPGPYEMVPKWFREDAMEASWTAKGSLVEVVEGAVGIPTTPRWAVEDTVEASRTVWNSLIATAVLPAVPSPLRRKRLRSYESSSSGDNAKVVSAAT</sequence>
<evidence type="ECO:0000313" key="3">
    <source>
        <dbReference type="Proteomes" id="UP000054549"/>
    </source>
</evidence>
<dbReference type="AlphaFoldDB" id="A0A0C2S114"/>
<organism evidence="2 3">
    <name type="scientific">Amanita muscaria (strain Koide BX008)</name>
    <dbReference type="NCBI Taxonomy" id="946122"/>
    <lineage>
        <taxon>Eukaryota</taxon>
        <taxon>Fungi</taxon>
        <taxon>Dikarya</taxon>
        <taxon>Basidiomycota</taxon>
        <taxon>Agaricomycotina</taxon>
        <taxon>Agaricomycetes</taxon>
        <taxon>Agaricomycetidae</taxon>
        <taxon>Agaricales</taxon>
        <taxon>Pluteineae</taxon>
        <taxon>Amanitaceae</taxon>
        <taxon>Amanita</taxon>
    </lineage>
</organism>
<feature type="compositionally biased region" description="Gly residues" evidence="1">
    <location>
        <begin position="7"/>
        <end position="16"/>
    </location>
</feature>
<proteinExistence type="predicted"/>
<gene>
    <name evidence="2" type="ORF">M378DRAFT_17169</name>
</gene>